<dbReference type="Proteomes" id="UP000297914">
    <property type="component" value="Unassembled WGS sequence"/>
</dbReference>
<dbReference type="InterPro" id="IPR032248">
    <property type="entry name" value="DUF4823"/>
</dbReference>
<evidence type="ECO:0000256" key="1">
    <source>
        <dbReference type="SAM" id="SignalP"/>
    </source>
</evidence>
<dbReference type="RefSeq" id="WP_134696268.1">
    <property type="nucleotide sequence ID" value="NZ_JAAKWS010000013.1"/>
</dbReference>
<sequence>MKNYITVLLSLLAVGCSSTYQQSNVQTATSKLDPRQGVLISQPQDGSYETTQYQNSGKMTAQAIYAAFSKKANRVEITTSCHGEACLNHIQPTQFRYYVKPVILHWEERATEWSGKPDVIEIQLVIYDTLSKKSIANSSFKGKSKWATFGGDHPQDLLPEPTEKYVNSLY</sequence>
<protein>
    <submittedName>
        <fullName evidence="3">DUF4823 domain-containing protein</fullName>
    </submittedName>
</protein>
<gene>
    <name evidence="2" type="ORF">DRM93_14170</name>
    <name evidence="3" type="ORF">DRM94_14170</name>
</gene>
<dbReference type="Pfam" id="PF16105">
    <property type="entry name" value="DUF4823"/>
    <property type="match status" value="1"/>
</dbReference>
<keyword evidence="1" id="KW-0732">Signal</keyword>
<dbReference type="EMBL" id="QORK01000031">
    <property type="protein sequence ID" value="TFF77994.1"/>
    <property type="molecule type" value="Genomic_DNA"/>
</dbReference>
<reference evidence="3 5" key="1">
    <citation type="submission" date="2018-06" db="EMBL/GenBank/DDBJ databases">
        <title>Occurrence of a novel blaKPC-2- and qnrS2- harbouring IncP6 plasmid from Aeromonas taiwanensis isolates recovered from the river sediments.</title>
        <authorList>
            <person name="Zheng B."/>
            <person name="Yu X."/>
            <person name="Xiao Y."/>
        </authorList>
    </citation>
    <scope>NUCLEOTIDE SEQUENCE [LARGE SCALE GENOMIC DNA]</scope>
    <source>
        <strain evidence="2 4">1713</strain>
        <strain evidence="3 5">198</strain>
    </source>
</reference>
<dbReference type="OrthoDB" id="9811335at2"/>
<dbReference type="EMBL" id="QORL01000031">
    <property type="protein sequence ID" value="TFF73838.1"/>
    <property type="molecule type" value="Genomic_DNA"/>
</dbReference>
<keyword evidence="4" id="KW-1185">Reference proteome</keyword>
<dbReference type="PROSITE" id="PS51257">
    <property type="entry name" value="PROKAR_LIPOPROTEIN"/>
    <property type="match status" value="1"/>
</dbReference>
<dbReference type="AlphaFoldDB" id="A0A5F0K928"/>
<evidence type="ECO:0000313" key="5">
    <source>
        <dbReference type="Proteomes" id="UP000297914"/>
    </source>
</evidence>
<feature type="chain" id="PRO_5044621220" evidence="1">
    <location>
        <begin position="24"/>
        <end position="170"/>
    </location>
</feature>
<organism evidence="3 5">
    <name type="scientific">Aeromonas taiwanensis</name>
    <dbReference type="NCBI Taxonomy" id="633417"/>
    <lineage>
        <taxon>Bacteria</taxon>
        <taxon>Pseudomonadati</taxon>
        <taxon>Pseudomonadota</taxon>
        <taxon>Gammaproteobacteria</taxon>
        <taxon>Aeromonadales</taxon>
        <taxon>Aeromonadaceae</taxon>
        <taxon>Aeromonas</taxon>
    </lineage>
</organism>
<name>A0A5F0K928_9GAMM</name>
<feature type="signal peptide" evidence="1">
    <location>
        <begin position="1"/>
        <end position="23"/>
    </location>
</feature>
<proteinExistence type="predicted"/>
<evidence type="ECO:0000313" key="2">
    <source>
        <dbReference type="EMBL" id="TFF73838.1"/>
    </source>
</evidence>
<comment type="caution">
    <text evidence="3">The sequence shown here is derived from an EMBL/GenBank/DDBJ whole genome shotgun (WGS) entry which is preliminary data.</text>
</comment>
<evidence type="ECO:0000313" key="3">
    <source>
        <dbReference type="EMBL" id="TFF77994.1"/>
    </source>
</evidence>
<accession>A0A5F0K928</accession>
<dbReference type="Proteomes" id="UP000297720">
    <property type="component" value="Unassembled WGS sequence"/>
</dbReference>
<evidence type="ECO:0000313" key="4">
    <source>
        <dbReference type="Proteomes" id="UP000297720"/>
    </source>
</evidence>